<gene>
    <name evidence="3" type="ORF">BASA50_003363</name>
</gene>
<evidence type="ECO:0000313" key="3">
    <source>
        <dbReference type="EMBL" id="KAH6598856.1"/>
    </source>
</evidence>
<accession>A0ABQ8FLK9</accession>
<dbReference type="Proteomes" id="UP001648503">
    <property type="component" value="Unassembled WGS sequence"/>
</dbReference>
<feature type="compositionally biased region" description="Polar residues" evidence="1">
    <location>
        <begin position="271"/>
        <end position="293"/>
    </location>
</feature>
<reference evidence="3 4" key="1">
    <citation type="submission" date="2021-02" db="EMBL/GenBank/DDBJ databases">
        <title>Variation within the Batrachochytrium salamandrivorans European outbreak.</title>
        <authorList>
            <person name="Kelly M."/>
            <person name="Pasmans F."/>
            <person name="Shea T.P."/>
            <person name="Munoz J.F."/>
            <person name="Carranza S."/>
            <person name="Cuomo C.A."/>
            <person name="Martel A."/>
        </authorList>
    </citation>
    <scope>NUCLEOTIDE SEQUENCE [LARGE SCALE GENOMIC DNA]</scope>
    <source>
        <strain evidence="3 4">AMFP18/2</strain>
    </source>
</reference>
<keyword evidence="2" id="KW-1133">Transmembrane helix</keyword>
<comment type="caution">
    <text evidence="3">The sequence shown here is derived from an EMBL/GenBank/DDBJ whole genome shotgun (WGS) entry which is preliminary data.</text>
</comment>
<feature type="transmembrane region" description="Helical" evidence="2">
    <location>
        <begin position="70"/>
        <end position="89"/>
    </location>
</feature>
<dbReference type="EMBL" id="JAFCIX010000093">
    <property type="protein sequence ID" value="KAH6598856.1"/>
    <property type="molecule type" value="Genomic_DNA"/>
</dbReference>
<keyword evidence="2" id="KW-0812">Transmembrane</keyword>
<feature type="region of interest" description="Disordered" evidence="1">
    <location>
        <begin position="252"/>
        <end position="295"/>
    </location>
</feature>
<evidence type="ECO:0000256" key="2">
    <source>
        <dbReference type="SAM" id="Phobius"/>
    </source>
</evidence>
<feature type="transmembrane region" description="Helical" evidence="2">
    <location>
        <begin position="148"/>
        <end position="171"/>
    </location>
</feature>
<keyword evidence="2" id="KW-0472">Membrane</keyword>
<feature type="transmembrane region" description="Helical" evidence="2">
    <location>
        <begin position="192"/>
        <end position="214"/>
    </location>
</feature>
<name>A0ABQ8FLK9_9FUNG</name>
<feature type="region of interest" description="Disordered" evidence="1">
    <location>
        <begin position="321"/>
        <end position="345"/>
    </location>
</feature>
<organism evidence="3 4">
    <name type="scientific">Batrachochytrium salamandrivorans</name>
    <dbReference type="NCBI Taxonomy" id="1357716"/>
    <lineage>
        <taxon>Eukaryota</taxon>
        <taxon>Fungi</taxon>
        <taxon>Fungi incertae sedis</taxon>
        <taxon>Chytridiomycota</taxon>
        <taxon>Chytridiomycota incertae sedis</taxon>
        <taxon>Chytridiomycetes</taxon>
        <taxon>Rhizophydiales</taxon>
        <taxon>Rhizophydiales incertae sedis</taxon>
        <taxon>Batrachochytrium</taxon>
    </lineage>
</organism>
<feature type="transmembrane region" description="Helical" evidence="2">
    <location>
        <begin position="101"/>
        <end position="122"/>
    </location>
</feature>
<feature type="transmembrane region" description="Helical" evidence="2">
    <location>
        <begin position="35"/>
        <end position="58"/>
    </location>
</feature>
<sequence>MSFTASLASLTSTFSSIVVFGTGVALINSKSGAQAAIISIAALSFLIQRTVFMTLLEVIPKLDCTIANTLTYSMLVIMRFSILGGLFMRARGANRVYQSKLLHTATALAVFLGVGSTGLLFYQGFWSPSIPDTCRHHLDPTLTTINNVSFVLSLSILTAVVSIPISHALSSSQQAIDSISRVHQQARVLSKFILIVPATLCVLLLAISLASSYINNRFLFFASLAFSDFCQMLLLLFPVIIMSGDNYNSTGGGRSQGTGVHHNVNIDMHPPTSNSSNVDSTLSYPKSQSSTTPLGPEGFSSAQIYRQYSGPVSLNPTIDRFPSDSPVQEHHFVSKSNLSHSERLF</sequence>
<proteinExistence type="predicted"/>
<evidence type="ECO:0000313" key="4">
    <source>
        <dbReference type="Proteomes" id="UP001648503"/>
    </source>
</evidence>
<feature type="transmembrane region" description="Helical" evidence="2">
    <location>
        <begin position="220"/>
        <end position="241"/>
    </location>
</feature>
<evidence type="ECO:0000256" key="1">
    <source>
        <dbReference type="SAM" id="MobiDB-lite"/>
    </source>
</evidence>
<protein>
    <recommendedName>
        <fullName evidence="5">G-protein coupled receptors family 1 profile domain-containing protein</fullName>
    </recommendedName>
</protein>
<evidence type="ECO:0008006" key="5">
    <source>
        <dbReference type="Google" id="ProtNLM"/>
    </source>
</evidence>
<feature type="transmembrane region" description="Helical" evidence="2">
    <location>
        <begin position="6"/>
        <end position="28"/>
    </location>
</feature>
<keyword evidence="4" id="KW-1185">Reference proteome</keyword>